<dbReference type="AlphaFoldDB" id="A0A923S5F2"/>
<dbReference type="Proteomes" id="UP000596827">
    <property type="component" value="Unassembled WGS sequence"/>
</dbReference>
<proteinExistence type="predicted"/>
<keyword evidence="2" id="KW-1185">Reference proteome</keyword>
<dbReference type="RefSeq" id="WP_187085254.1">
    <property type="nucleotide sequence ID" value="NZ_JACORU010000018.1"/>
</dbReference>
<accession>A0A923S5F2</accession>
<evidence type="ECO:0000313" key="2">
    <source>
        <dbReference type="Proteomes" id="UP000596827"/>
    </source>
</evidence>
<dbReference type="EMBL" id="JACORU010000018">
    <property type="protein sequence ID" value="MBC5768471.1"/>
    <property type="molecule type" value="Genomic_DNA"/>
</dbReference>
<protein>
    <submittedName>
        <fullName evidence="1">Uncharacterized protein</fullName>
    </submittedName>
</protein>
<name>A0A923S5F2_9BURK</name>
<gene>
    <name evidence="1" type="ORF">H8R02_28685</name>
</gene>
<organism evidence="1 2">
    <name type="scientific">Ramlibacter albus</name>
    <dbReference type="NCBI Taxonomy" id="2079448"/>
    <lineage>
        <taxon>Bacteria</taxon>
        <taxon>Pseudomonadati</taxon>
        <taxon>Pseudomonadota</taxon>
        <taxon>Betaproteobacteria</taxon>
        <taxon>Burkholderiales</taxon>
        <taxon>Comamonadaceae</taxon>
        <taxon>Ramlibacter</taxon>
    </lineage>
</organism>
<sequence>MNPGLTRVLSPLVFCAALVAGCGGGGPDAEPVASTDAVSRINGAYAPATYVFRNQGELSAAWSPAPQLGQTTTDSPTYDFSTSMIVGVSLGTGIRCYIPTITKVVRSGNTMTVSWKSGAPNGPTTLACLHSWPLNAFVSVPQHSGTVEFVRVDS</sequence>
<dbReference type="PROSITE" id="PS51257">
    <property type="entry name" value="PROKAR_LIPOPROTEIN"/>
    <property type="match status" value="1"/>
</dbReference>
<comment type="caution">
    <text evidence="1">The sequence shown here is derived from an EMBL/GenBank/DDBJ whole genome shotgun (WGS) entry which is preliminary data.</text>
</comment>
<reference evidence="1" key="1">
    <citation type="submission" date="2020-08" db="EMBL/GenBank/DDBJ databases">
        <title>Ramlibacter sp. GTP1 16S ribosomal RNA gene genome sequencing and assembly.</title>
        <authorList>
            <person name="Kang M."/>
        </authorList>
    </citation>
    <scope>NUCLEOTIDE SEQUENCE</scope>
    <source>
        <strain evidence="1">GTP1</strain>
    </source>
</reference>
<evidence type="ECO:0000313" key="1">
    <source>
        <dbReference type="EMBL" id="MBC5768471.1"/>
    </source>
</evidence>